<gene>
    <name evidence="2" type="ORF">LOTGIDRAFT_153479</name>
</gene>
<evidence type="ECO:0000313" key="2">
    <source>
        <dbReference type="EMBL" id="ESO94002.1"/>
    </source>
</evidence>
<dbReference type="AlphaFoldDB" id="V4AB36"/>
<proteinExistence type="predicted"/>
<dbReference type="Proteomes" id="UP000030746">
    <property type="component" value="Unassembled WGS sequence"/>
</dbReference>
<dbReference type="GeneID" id="20235984"/>
<keyword evidence="3" id="KW-1185">Reference proteome</keyword>
<accession>V4AB36</accession>
<dbReference type="CTD" id="20235984"/>
<dbReference type="HOGENOM" id="CLU_1857551_0_0_1"/>
<dbReference type="EMBL" id="KB201890">
    <property type="protein sequence ID" value="ESO94002.1"/>
    <property type="molecule type" value="Genomic_DNA"/>
</dbReference>
<dbReference type="KEGG" id="lgi:LOTGIDRAFT_153479"/>
<feature type="compositionally biased region" description="Low complexity" evidence="1">
    <location>
        <begin position="19"/>
        <end position="34"/>
    </location>
</feature>
<evidence type="ECO:0000256" key="1">
    <source>
        <dbReference type="SAM" id="MobiDB-lite"/>
    </source>
</evidence>
<sequence length="138" mass="15419">MSMLGRTGTTVRKNRRRSSSNSRTSTSSGTRRGSAPTVLVPTQGQCPKLAVDAVTPQRHSLTTSVAPSSIKSVSFCLEGNDDEKTCIQKSVWHQTCGCLKNRYHYNVTTTELVVLKLIWMFMSNCLDNYKVNKVPREY</sequence>
<protein>
    <submittedName>
        <fullName evidence="2">Uncharacterized protein</fullName>
    </submittedName>
</protein>
<evidence type="ECO:0000313" key="3">
    <source>
        <dbReference type="Proteomes" id="UP000030746"/>
    </source>
</evidence>
<name>V4AB36_LOTGI</name>
<reference evidence="2 3" key="1">
    <citation type="journal article" date="2013" name="Nature">
        <title>Insights into bilaterian evolution from three spiralian genomes.</title>
        <authorList>
            <person name="Simakov O."/>
            <person name="Marletaz F."/>
            <person name="Cho S.J."/>
            <person name="Edsinger-Gonzales E."/>
            <person name="Havlak P."/>
            <person name="Hellsten U."/>
            <person name="Kuo D.H."/>
            <person name="Larsson T."/>
            <person name="Lv J."/>
            <person name="Arendt D."/>
            <person name="Savage R."/>
            <person name="Osoegawa K."/>
            <person name="de Jong P."/>
            <person name="Grimwood J."/>
            <person name="Chapman J.A."/>
            <person name="Shapiro H."/>
            <person name="Aerts A."/>
            <person name="Otillar R.P."/>
            <person name="Terry A.Y."/>
            <person name="Boore J.L."/>
            <person name="Grigoriev I.V."/>
            <person name="Lindberg D.R."/>
            <person name="Seaver E.C."/>
            <person name="Weisblat D.A."/>
            <person name="Putnam N.H."/>
            <person name="Rokhsar D.S."/>
        </authorList>
    </citation>
    <scope>NUCLEOTIDE SEQUENCE [LARGE SCALE GENOMIC DNA]</scope>
</reference>
<feature type="region of interest" description="Disordered" evidence="1">
    <location>
        <begin position="1"/>
        <end position="41"/>
    </location>
</feature>
<dbReference type="RefSeq" id="XP_009055612.1">
    <property type="nucleotide sequence ID" value="XM_009057364.1"/>
</dbReference>
<organism evidence="2 3">
    <name type="scientific">Lottia gigantea</name>
    <name type="common">Giant owl limpet</name>
    <dbReference type="NCBI Taxonomy" id="225164"/>
    <lineage>
        <taxon>Eukaryota</taxon>
        <taxon>Metazoa</taxon>
        <taxon>Spiralia</taxon>
        <taxon>Lophotrochozoa</taxon>
        <taxon>Mollusca</taxon>
        <taxon>Gastropoda</taxon>
        <taxon>Patellogastropoda</taxon>
        <taxon>Lottioidea</taxon>
        <taxon>Lottiidae</taxon>
        <taxon>Lottia</taxon>
    </lineage>
</organism>